<dbReference type="InterPro" id="IPR013216">
    <property type="entry name" value="Methyltransf_11"/>
</dbReference>
<dbReference type="Proteomes" id="UP000037288">
    <property type="component" value="Unassembled WGS sequence"/>
</dbReference>
<evidence type="ECO:0000256" key="3">
    <source>
        <dbReference type="ARBA" id="ARBA00022688"/>
    </source>
</evidence>
<name>A0A0K9XLQ9_9ACTN</name>
<dbReference type="InterPro" id="IPR029063">
    <property type="entry name" value="SAM-dependent_MTases_sf"/>
</dbReference>
<keyword evidence="1" id="KW-0489">Methyltransferase</keyword>
<dbReference type="CDD" id="cd02440">
    <property type="entry name" value="AdoMet_MTases"/>
    <property type="match status" value="1"/>
</dbReference>
<dbReference type="Pfam" id="PF08241">
    <property type="entry name" value="Methyltransf_11"/>
    <property type="match status" value="1"/>
</dbReference>
<keyword evidence="4" id="KW-0949">S-adenosyl-L-methionine</keyword>
<dbReference type="Gene3D" id="3.40.50.150">
    <property type="entry name" value="Vaccinia Virus protein VP39"/>
    <property type="match status" value="1"/>
</dbReference>
<dbReference type="GO" id="GO:0010420">
    <property type="term" value="F:polyprenyldihydroxybenzoate methyltransferase activity"/>
    <property type="evidence" value="ECO:0007669"/>
    <property type="project" value="InterPro"/>
</dbReference>
<dbReference type="SUPFAM" id="SSF53335">
    <property type="entry name" value="S-adenosyl-L-methionine-dependent methyltransferases"/>
    <property type="match status" value="1"/>
</dbReference>
<comment type="caution">
    <text evidence="6">The sequence shown here is derived from an EMBL/GenBank/DDBJ whole genome shotgun (WGS) entry which is preliminary data.</text>
</comment>
<sequence length="222" mass="23867">MARDWWGAASPAAPLRALNEPRFAYFDRYVEGGWAGRRVLDVGCGGGFTTEYLAARGAKVSGVDVSLALASAARTHAAASSLDIGYAVGAGEQLPYADGVFSVVTCLDVLEHVPSPGEVVREVHRVLAPGGMFLFDTINRTWLSRAVMIWGLERVLRAIPRGTHDWHDFITPGEMTAYLAAAGFTPVGRMSGLAVVGRRPDGTFRARLTRNVSCTYLGAARR</sequence>
<evidence type="ECO:0000256" key="4">
    <source>
        <dbReference type="ARBA" id="ARBA00022691"/>
    </source>
</evidence>
<gene>
    <name evidence="6" type="ORF">AC230_05465</name>
</gene>
<dbReference type="InterPro" id="IPR010233">
    <property type="entry name" value="UbiG_MeTrfase"/>
</dbReference>
<protein>
    <recommendedName>
        <fullName evidence="5">Methyltransferase type 11 domain-containing protein</fullName>
    </recommendedName>
</protein>
<keyword evidence="2" id="KW-0808">Transferase</keyword>
<reference evidence="7" key="1">
    <citation type="submission" date="2015-07" db="EMBL/GenBank/DDBJ databases">
        <title>Draft genome sequence of Streptomyces sp. CMAA 1322, a bacterium isolated from Caatinga biome, from dry forest semiarid of Brazil.</title>
        <authorList>
            <person name="Santos S.N."/>
            <person name="Gacesa R."/>
            <person name="Taketani R.G."/>
            <person name="Long P.F."/>
            <person name="Melo I.S."/>
        </authorList>
    </citation>
    <scope>NUCLEOTIDE SEQUENCE [LARGE SCALE GENOMIC DNA]</scope>
    <source>
        <strain evidence="7">CMAA 1322</strain>
    </source>
</reference>
<evidence type="ECO:0000256" key="2">
    <source>
        <dbReference type="ARBA" id="ARBA00022679"/>
    </source>
</evidence>
<feature type="domain" description="Methyltransferase type 11" evidence="5">
    <location>
        <begin position="40"/>
        <end position="135"/>
    </location>
</feature>
<dbReference type="GO" id="GO:0061542">
    <property type="term" value="F:3-demethylubiquinol 3-O-methyltransferase activity"/>
    <property type="evidence" value="ECO:0007669"/>
    <property type="project" value="InterPro"/>
</dbReference>
<dbReference type="GO" id="GO:0032259">
    <property type="term" value="P:methylation"/>
    <property type="evidence" value="ECO:0007669"/>
    <property type="project" value="UniProtKB-KW"/>
</dbReference>
<proteinExistence type="predicted"/>
<dbReference type="PANTHER" id="PTHR43464:SF19">
    <property type="entry name" value="UBIQUINONE BIOSYNTHESIS O-METHYLTRANSFERASE, MITOCHONDRIAL"/>
    <property type="match status" value="1"/>
</dbReference>
<evidence type="ECO:0000313" key="7">
    <source>
        <dbReference type="Proteomes" id="UP000037288"/>
    </source>
</evidence>
<keyword evidence="3" id="KW-0831">Ubiquinone biosynthesis</keyword>
<dbReference type="PATRIC" id="fig|1678637.3.peg.1186"/>
<dbReference type="AlphaFoldDB" id="A0A0K9XLQ9"/>
<accession>A0A0K9XLQ9</accession>
<evidence type="ECO:0000256" key="1">
    <source>
        <dbReference type="ARBA" id="ARBA00022603"/>
    </source>
</evidence>
<evidence type="ECO:0000313" key="6">
    <source>
        <dbReference type="EMBL" id="KNB54280.1"/>
    </source>
</evidence>
<dbReference type="EMBL" id="LFXA01000002">
    <property type="protein sequence ID" value="KNB54280.1"/>
    <property type="molecule type" value="Genomic_DNA"/>
</dbReference>
<dbReference type="STRING" id="1678637.AC230_05465"/>
<dbReference type="NCBIfam" id="TIGR01983">
    <property type="entry name" value="UbiG"/>
    <property type="match status" value="1"/>
</dbReference>
<dbReference type="PANTHER" id="PTHR43464">
    <property type="entry name" value="METHYLTRANSFERASE"/>
    <property type="match status" value="1"/>
</dbReference>
<organism evidence="6 7">
    <name type="scientific">Streptomyces caatingaensis</name>
    <dbReference type="NCBI Taxonomy" id="1678637"/>
    <lineage>
        <taxon>Bacteria</taxon>
        <taxon>Bacillati</taxon>
        <taxon>Actinomycetota</taxon>
        <taxon>Actinomycetes</taxon>
        <taxon>Kitasatosporales</taxon>
        <taxon>Streptomycetaceae</taxon>
        <taxon>Streptomyces</taxon>
    </lineage>
</organism>
<evidence type="ECO:0000259" key="5">
    <source>
        <dbReference type="Pfam" id="PF08241"/>
    </source>
</evidence>
<keyword evidence="7" id="KW-1185">Reference proteome</keyword>